<feature type="compositionally biased region" description="Basic and acidic residues" evidence="2">
    <location>
        <begin position="75"/>
        <end position="84"/>
    </location>
</feature>
<dbReference type="Pfam" id="PF04504">
    <property type="entry name" value="GeBP-like_DBD"/>
    <property type="match status" value="1"/>
</dbReference>
<accession>A0A5J9T5Y4</accession>
<comment type="caution">
    <text evidence="4">The sequence shown here is derived from an EMBL/GenBank/DDBJ whole genome shotgun (WGS) entry which is preliminary data.</text>
</comment>
<feature type="compositionally biased region" description="Low complexity" evidence="2">
    <location>
        <begin position="25"/>
        <end position="50"/>
    </location>
</feature>
<protein>
    <recommendedName>
        <fullName evidence="3">Glabrous enhancer-binding protein-like DBD domain-containing protein</fullName>
    </recommendedName>
</protein>
<evidence type="ECO:0000313" key="5">
    <source>
        <dbReference type="Proteomes" id="UP000324897"/>
    </source>
</evidence>
<dbReference type="InterPro" id="IPR007592">
    <property type="entry name" value="GEBP"/>
</dbReference>
<dbReference type="Gramene" id="TVU06849">
    <property type="protein sequence ID" value="TVU06849"/>
    <property type="gene ID" value="EJB05_46885"/>
</dbReference>
<organism evidence="4 5">
    <name type="scientific">Eragrostis curvula</name>
    <name type="common">weeping love grass</name>
    <dbReference type="NCBI Taxonomy" id="38414"/>
    <lineage>
        <taxon>Eukaryota</taxon>
        <taxon>Viridiplantae</taxon>
        <taxon>Streptophyta</taxon>
        <taxon>Embryophyta</taxon>
        <taxon>Tracheophyta</taxon>
        <taxon>Spermatophyta</taxon>
        <taxon>Magnoliopsida</taxon>
        <taxon>Liliopsida</taxon>
        <taxon>Poales</taxon>
        <taxon>Poaceae</taxon>
        <taxon>PACMAD clade</taxon>
        <taxon>Chloridoideae</taxon>
        <taxon>Eragrostideae</taxon>
        <taxon>Eragrostidinae</taxon>
        <taxon>Eragrostis</taxon>
    </lineage>
</organism>
<dbReference type="AlphaFoldDB" id="A0A5J9T5Y4"/>
<evidence type="ECO:0000313" key="4">
    <source>
        <dbReference type="EMBL" id="TVU06849.1"/>
    </source>
</evidence>
<dbReference type="GO" id="GO:0006355">
    <property type="term" value="P:regulation of DNA-templated transcription"/>
    <property type="evidence" value="ECO:0007669"/>
    <property type="project" value="InterPro"/>
</dbReference>
<reference evidence="4 5" key="1">
    <citation type="journal article" date="2019" name="Sci. Rep.">
        <title>A high-quality genome of Eragrostis curvula grass provides insights into Poaceae evolution and supports new strategies to enhance forage quality.</title>
        <authorList>
            <person name="Carballo J."/>
            <person name="Santos B.A.C.M."/>
            <person name="Zappacosta D."/>
            <person name="Garbus I."/>
            <person name="Selva J.P."/>
            <person name="Gallo C.A."/>
            <person name="Diaz A."/>
            <person name="Albertini E."/>
            <person name="Caccamo M."/>
            <person name="Echenique V."/>
        </authorList>
    </citation>
    <scope>NUCLEOTIDE SEQUENCE [LARGE SCALE GENOMIC DNA]</scope>
    <source>
        <strain evidence="5">cv. Victoria</strain>
        <tissue evidence="4">Leaf</tissue>
    </source>
</reference>
<dbReference type="PANTHER" id="PTHR31662:SF13">
    <property type="entry name" value="OS09G0287600 PROTEIN"/>
    <property type="match status" value="1"/>
</dbReference>
<name>A0A5J9T5Y4_9POAL</name>
<feature type="non-terminal residue" evidence="4">
    <location>
        <position position="1"/>
    </location>
</feature>
<evidence type="ECO:0000256" key="1">
    <source>
        <dbReference type="ARBA" id="ARBA00010820"/>
    </source>
</evidence>
<dbReference type="InterPro" id="IPR053932">
    <property type="entry name" value="GeBP-like_DBD"/>
</dbReference>
<comment type="similarity">
    <text evidence="1">Belongs to the GeBP family.</text>
</comment>
<feature type="compositionally biased region" description="Acidic residues" evidence="2">
    <location>
        <begin position="123"/>
        <end position="137"/>
    </location>
</feature>
<dbReference type="OrthoDB" id="679858at2759"/>
<evidence type="ECO:0000256" key="2">
    <source>
        <dbReference type="SAM" id="MobiDB-lite"/>
    </source>
</evidence>
<gene>
    <name evidence="4" type="ORF">EJB05_46885</name>
</gene>
<feature type="compositionally biased region" description="Low complexity" evidence="2">
    <location>
        <begin position="85"/>
        <end position="111"/>
    </location>
</feature>
<evidence type="ECO:0000259" key="3">
    <source>
        <dbReference type="Pfam" id="PF04504"/>
    </source>
</evidence>
<feature type="region of interest" description="Disordered" evidence="2">
    <location>
        <begin position="1"/>
        <end position="188"/>
    </location>
</feature>
<proteinExistence type="inferred from homology"/>
<sequence length="363" mass="39648">MAPKRKSPAPPPPVPGSEEEELVAKSRPTAAAAASKKAATPSKEVQSSDDSGSDDSEEVAAAASKKAPPPSKKVRSSDDSESEKVANSSSSSEGESDASSVPPSAAATKKTAPPPRKVQQPESSDEYEDDEYEEEEGGREVTKAATAPSTSNNPPPPNQEQPEEEDGALEPIPAAKQQAEGKGGKLPAITREWSKEDNVRILQALAAHRRKYGMLPKTVELEATLKGTLDRRNYSLDNLTRKINNMKASYTKYVSKGQEPSKEFDLQVYKLSKEVWGSDNMSANPRDCGEMCELYPHLAMKMKEVENEYPDVFKREFGMISDEMASALDTKVKKQKLLRIEADLLGRDHFKELVKVLTGLKDK</sequence>
<dbReference type="EMBL" id="RWGY01000045">
    <property type="protein sequence ID" value="TVU06849.1"/>
    <property type="molecule type" value="Genomic_DNA"/>
</dbReference>
<dbReference type="PANTHER" id="PTHR31662">
    <property type="entry name" value="BNAANNG10740D PROTEIN-RELATED"/>
    <property type="match status" value="1"/>
</dbReference>
<feature type="domain" description="Glabrous enhancer-binding protein-like DBD" evidence="3">
    <location>
        <begin position="190"/>
        <end position="277"/>
    </location>
</feature>
<dbReference type="Proteomes" id="UP000324897">
    <property type="component" value="Unassembled WGS sequence"/>
</dbReference>
<dbReference type="GO" id="GO:0005634">
    <property type="term" value="C:nucleus"/>
    <property type="evidence" value="ECO:0007669"/>
    <property type="project" value="TreeGrafter"/>
</dbReference>
<keyword evidence="5" id="KW-1185">Reference proteome</keyword>